<organism evidence="1 2">
    <name type="scientific">Tistrella arctica</name>
    <dbReference type="NCBI Taxonomy" id="3133430"/>
    <lineage>
        <taxon>Bacteria</taxon>
        <taxon>Pseudomonadati</taxon>
        <taxon>Pseudomonadota</taxon>
        <taxon>Alphaproteobacteria</taxon>
        <taxon>Geminicoccales</taxon>
        <taxon>Geminicoccaceae</taxon>
        <taxon>Tistrella</taxon>
    </lineage>
</organism>
<comment type="caution">
    <text evidence="1">The sequence shown here is derived from an EMBL/GenBank/DDBJ whole genome shotgun (WGS) entry which is preliminary data.</text>
</comment>
<dbReference type="EMBL" id="JBBKTW010000009">
    <property type="protein sequence ID" value="MEN2990918.1"/>
    <property type="molecule type" value="Genomic_DNA"/>
</dbReference>
<protein>
    <submittedName>
        <fullName evidence="1">Uncharacterized protein</fullName>
    </submittedName>
</protein>
<name>A0ABU9YQ40_9PROT</name>
<evidence type="ECO:0000313" key="1">
    <source>
        <dbReference type="EMBL" id="MEN2990918.1"/>
    </source>
</evidence>
<dbReference type="RefSeq" id="WP_345938274.1">
    <property type="nucleotide sequence ID" value="NZ_JBBKTW010000009.1"/>
</dbReference>
<sequence length="280" mass="31251">MKPSNRFELSQSFGNLKSSRFCAMLAYSVRTEGQPMGSPTHFSLEVPKRAHQLLRDLYEQLTDSDGTRLPLKATFLLSVSMPIVILPIERILKYKQKHAEGHMNDAVLNTRLADAIDRAIDLKGEVHEAKFFTGPWQYASLEKGASFPNLAVAGLPDAVAAQLDKPEAIEHAKSLSADTFCRILRNALAHGGVLYLDQHGRSNSGAPVRRFAFVSTDRSYNPTKLHFLRIKMVDYRAFLQQWIDWLKREAIDEVLAEDMGLDEPGAEVAAISEAAVKVED</sequence>
<dbReference type="Proteomes" id="UP001413721">
    <property type="component" value="Unassembled WGS sequence"/>
</dbReference>
<reference evidence="1 2" key="1">
    <citation type="submission" date="2024-03" db="EMBL/GenBank/DDBJ databases">
        <title>High-quality draft genome sequencing of Tistrella sp. BH-R2-4.</title>
        <authorList>
            <person name="Dong C."/>
        </authorList>
    </citation>
    <scope>NUCLEOTIDE SEQUENCE [LARGE SCALE GENOMIC DNA]</scope>
    <source>
        <strain evidence="1 2">BH-R2-4</strain>
    </source>
</reference>
<keyword evidence="2" id="KW-1185">Reference proteome</keyword>
<gene>
    <name evidence="1" type="ORF">WG926_21575</name>
</gene>
<proteinExistence type="predicted"/>
<accession>A0ABU9YQ40</accession>
<evidence type="ECO:0000313" key="2">
    <source>
        <dbReference type="Proteomes" id="UP001413721"/>
    </source>
</evidence>